<dbReference type="EMBL" id="BQNB010016956">
    <property type="protein sequence ID" value="GJT57732.1"/>
    <property type="molecule type" value="Genomic_DNA"/>
</dbReference>
<reference evidence="2" key="2">
    <citation type="submission" date="2022-01" db="EMBL/GenBank/DDBJ databases">
        <authorList>
            <person name="Yamashiro T."/>
            <person name="Shiraishi A."/>
            <person name="Satake H."/>
            <person name="Nakayama K."/>
        </authorList>
    </citation>
    <scope>NUCLEOTIDE SEQUENCE</scope>
</reference>
<feature type="region of interest" description="Disordered" evidence="1">
    <location>
        <begin position="415"/>
        <end position="440"/>
    </location>
</feature>
<feature type="compositionally biased region" description="Basic and acidic residues" evidence="1">
    <location>
        <begin position="430"/>
        <end position="439"/>
    </location>
</feature>
<keyword evidence="2" id="KW-0695">RNA-directed DNA polymerase</keyword>
<dbReference type="InterPro" id="IPR040256">
    <property type="entry name" value="At4g02000-like"/>
</dbReference>
<organism evidence="2 3">
    <name type="scientific">Tanacetum coccineum</name>
    <dbReference type="NCBI Taxonomy" id="301880"/>
    <lineage>
        <taxon>Eukaryota</taxon>
        <taxon>Viridiplantae</taxon>
        <taxon>Streptophyta</taxon>
        <taxon>Embryophyta</taxon>
        <taxon>Tracheophyta</taxon>
        <taxon>Spermatophyta</taxon>
        <taxon>Magnoliopsida</taxon>
        <taxon>eudicotyledons</taxon>
        <taxon>Gunneridae</taxon>
        <taxon>Pentapetalae</taxon>
        <taxon>asterids</taxon>
        <taxon>campanulids</taxon>
        <taxon>Asterales</taxon>
        <taxon>Asteraceae</taxon>
        <taxon>Asteroideae</taxon>
        <taxon>Anthemideae</taxon>
        <taxon>Anthemidinae</taxon>
        <taxon>Tanacetum</taxon>
    </lineage>
</organism>
<dbReference type="PANTHER" id="PTHR31286:SF99">
    <property type="entry name" value="DUF4283 DOMAIN-CONTAINING PROTEIN"/>
    <property type="match status" value="1"/>
</dbReference>
<feature type="region of interest" description="Disordered" evidence="1">
    <location>
        <begin position="455"/>
        <end position="476"/>
    </location>
</feature>
<keyword evidence="2" id="KW-0808">Transferase</keyword>
<dbReference type="PANTHER" id="PTHR31286">
    <property type="entry name" value="GLYCINE-RICH CELL WALL STRUCTURAL PROTEIN 1.8-LIKE"/>
    <property type="match status" value="1"/>
</dbReference>
<comment type="caution">
    <text evidence="2">The sequence shown here is derived from an EMBL/GenBank/DDBJ whole genome shotgun (WGS) entry which is preliminary data.</text>
</comment>
<keyword evidence="2" id="KW-0548">Nucleotidyltransferase</keyword>
<feature type="compositionally biased region" description="Polar residues" evidence="1">
    <location>
        <begin position="459"/>
        <end position="476"/>
    </location>
</feature>
<evidence type="ECO:0000313" key="3">
    <source>
        <dbReference type="Proteomes" id="UP001151760"/>
    </source>
</evidence>
<reference evidence="2" key="1">
    <citation type="journal article" date="2022" name="Int. J. Mol. Sci.">
        <title>Draft Genome of Tanacetum Coccineum: Genomic Comparison of Closely Related Tanacetum-Family Plants.</title>
        <authorList>
            <person name="Yamashiro T."/>
            <person name="Shiraishi A."/>
            <person name="Nakayama K."/>
            <person name="Satake H."/>
        </authorList>
    </citation>
    <scope>NUCLEOTIDE SEQUENCE</scope>
</reference>
<protein>
    <submittedName>
        <fullName evidence="2">Reverse transcriptase domain-containing protein</fullName>
    </submittedName>
</protein>
<proteinExistence type="predicted"/>
<dbReference type="Proteomes" id="UP001151760">
    <property type="component" value="Unassembled WGS sequence"/>
</dbReference>
<gene>
    <name evidence="2" type="ORF">Tco_0992786</name>
</gene>
<dbReference type="GO" id="GO:0003964">
    <property type="term" value="F:RNA-directed DNA polymerase activity"/>
    <property type="evidence" value="ECO:0007669"/>
    <property type="project" value="UniProtKB-KW"/>
</dbReference>
<sequence>MSRLRWGSSNVAHGGSSNTPIIDKIDNLERQIIDGKLMFVDDDGNSLVSTSYVDSESEVEVVFDETDNLMPLKNSKGRGDLVLKLYDLNIERGFLSPKLKGSGRCVKEKDVGSAGGFGSRLGVDTSPINTGSNQEGFMVTPEPMQSNGNVEVEINAGPTVGQPSTDNILGKSSYANVTGKPSGTKVNFRTLFTPGGNRIDVVVPVESIRAISERFANTAYGFFLGKRVASMDGLNAMLENGPWFIRNNPLILKKWHPDVNLLKEDVGTVPVWVKLYGVPVTAFGEDGLSATATKLGTPLMLDSYTSDMYMQSWGRSSYARAIIEFRADVELKDNIVAVMPKITKEGYYTCNIRVEYEWKPPRCACCKVFGDVREECPKNIGTGETKNLKKTSQTPKVIPVGQKMRFKPTKQVYQPVSKKPTANTSVNKKKNVEPTKEVSKSNPFEVLTSVKNDMELGTNGETSNLASQATNSSGSSFWNVDASCPSTTPIIEKIDKIEKLIIDGKVTLVDDEGKPVEKVASSCDYDSEDKVASVDNEMANFLAKKDGYGTQSLLEQWTESYENDDCGYDPYDDDMYEGQDIPDKLQAICDKLDITVRGRRKK</sequence>
<evidence type="ECO:0000256" key="1">
    <source>
        <dbReference type="SAM" id="MobiDB-lite"/>
    </source>
</evidence>
<accession>A0ABQ5F4U1</accession>
<evidence type="ECO:0000313" key="2">
    <source>
        <dbReference type="EMBL" id="GJT57732.1"/>
    </source>
</evidence>
<name>A0ABQ5F4U1_9ASTR</name>
<keyword evidence="3" id="KW-1185">Reference proteome</keyword>